<dbReference type="CDD" id="cd06464">
    <property type="entry name" value="ACD_sHsps-like"/>
    <property type="match status" value="1"/>
</dbReference>
<dbReference type="InterPro" id="IPR008978">
    <property type="entry name" value="HSP20-like_chaperone"/>
</dbReference>
<keyword evidence="5" id="KW-1185">Reference proteome</keyword>
<feature type="domain" description="SHSP" evidence="3">
    <location>
        <begin position="3"/>
        <end position="118"/>
    </location>
</feature>
<evidence type="ECO:0000256" key="2">
    <source>
        <dbReference type="RuleBase" id="RU003616"/>
    </source>
</evidence>
<evidence type="ECO:0000313" key="5">
    <source>
        <dbReference type="Proteomes" id="UP000248806"/>
    </source>
</evidence>
<proteinExistence type="inferred from homology"/>
<dbReference type="Pfam" id="PF00011">
    <property type="entry name" value="HSP20"/>
    <property type="match status" value="1"/>
</dbReference>
<evidence type="ECO:0000256" key="1">
    <source>
        <dbReference type="PROSITE-ProRule" id="PRU00285"/>
    </source>
</evidence>
<dbReference type="Gene3D" id="2.60.40.790">
    <property type="match status" value="1"/>
</dbReference>
<sequence>MAEKLKVQHVPLKIYRSTDRLMVAVPMPGLEPEDIQAEVTDDNRLILQGELRGSLKEIKELLLDEWSVGGYYREVTLPDNVDAERANLSYGNGVFVLTFPLSGQTVPARLTMEKVGVAHGQRSGNAGQLS</sequence>
<comment type="similarity">
    <text evidence="1 2">Belongs to the small heat shock protein (HSP20) family.</text>
</comment>
<accession>A0A326U7R7</accession>
<dbReference type="PROSITE" id="PS01031">
    <property type="entry name" value="SHSP"/>
    <property type="match status" value="1"/>
</dbReference>
<dbReference type="OrthoDB" id="161349at2"/>
<gene>
    <name evidence="4" type="ORF">EI42_05515</name>
</gene>
<dbReference type="RefSeq" id="WP_111325763.1">
    <property type="nucleotide sequence ID" value="NZ_BIFX01000001.1"/>
</dbReference>
<reference evidence="4 5" key="1">
    <citation type="submission" date="2018-06" db="EMBL/GenBank/DDBJ databases">
        <title>Genomic Encyclopedia of Archaeal and Bacterial Type Strains, Phase II (KMG-II): from individual species to whole genera.</title>
        <authorList>
            <person name="Goeker M."/>
        </authorList>
    </citation>
    <scope>NUCLEOTIDE SEQUENCE [LARGE SCALE GENOMIC DNA]</scope>
    <source>
        <strain evidence="4 5">ATCC BAA-1881</strain>
    </source>
</reference>
<protein>
    <submittedName>
        <fullName evidence="4">HSP20 family protein</fullName>
    </submittedName>
</protein>
<organism evidence="4 5">
    <name type="scientific">Thermosporothrix hazakensis</name>
    <dbReference type="NCBI Taxonomy" id="644383"/>
    <lineage>
        <taxon>Bacteria</taxon>
        <taxon>Bacillati</taxon>
        <taxon>Chloroflexota</taxon>
        <taxon>Ktedonobacteria</taxon>
        <taxon>Ktedonobacterales</taxon>
        <taxon>Thermosporotrichaceae</taxon>
        <taxon>Thermosporothrix</taxon>
    </lineage>
</organism>
<name>A0A326U7R7_THEHA</name>
<dbReference type="EMBL" id="QKUF01000034">
    <property type="protein sequence ID" value="PZW22382.1"/>
    <property type="molecule type" value="Genomic_DNA"/>
</dbReference>
<dbReference type="Proteomes" id="UP000248806">
    <property type="component" value="Unassembled WGS sequence"/>
</dbReference>
<comment type="caution">
    <text evidence="4">The sequence shown here is derived from an EMBL/GenBank/DDBJ whole genome shotgun (WGS) entry which is preliminary data.</text>
</comment>
<dbReference type="AlphaFoldDB" id="A0A326U7R7"/>
<evidence type="ECO:0000313" key="4">
    <source>
        <dbReference type="EMBL" id="PZW22382.1"/>
    </source>
</evidence>
<dbReference type="SUPFAM" id="SSF49764">
    <property type="entry name" value="HSP20-like chaperones"/>
    <property type="match status" value="1"/>
</dbReference>
<evidence type="ECO:0000259" key="3">
    <source>
        <dbReference type="PROSITE" id="PS01031"/>
    </source>
</evidence>
<dbReference type="InterPro" id="IPR002068">
    <property type="entry name" value="A-crystallin/Hsp20_dom"/>
</dbReference>